<feature type="compositionally biased region" description="Polar residues" evidence="1">
    <location>
        <begin position="201"/>
        <end position="210"/>
    </location>
</feature>
<dbReference type="OrthoDB" id="3083468at2759"/>
<protein>
    <submittedName>
        <fullName evidence="3">Uncharacterized protein</fullName>
    </submittedName>
</protein>
<keyword evidence="4" id="KW-1185">Reference proteome</keyword>
<organism evidence="3 4">
    <name type="scientific">Coprinopsis marcescibilis</name>
    <name type="common">Agaric fungus</name>
    <name type="synonym">Psathyrella marcescibilis</name>
    <dbReference type="NCBI Taxonomy" id="230819"/>
    <lineage>
        <taxon>Eukaryota</taxon>
        <taxon>Fungi</taxon>
        <taxon>Dikarya</taxon>
        <taxon>Basidiomycota</taxon>
        <taxon>Agaricomycotina</taxon>
        <taxon>Agaricomycetes</taxon>
        <taxon>Agaricomycetidae</taxon>
        <taxon>Agaricales</taxon>
        <taxon>Agaricineae</taxon>
        <taxon>Psathyrellaceae</taxon>
        <taxon>Coprinopsis</taxon>
    </lineage>
</organism>
<feature type="transmembrane region" description="Helical" evidence="2">
    <location>
        <begin position="16"/>
        <end position="36"/>
    </location>
</feature>
<reference evidence="3 4" key="1">
    <citation type="journal article" date="2019" name="Nat. Ecol. Evol.">
        <title>Megaphylogeny resolves global patterns of mushroom evolution.</title>
        <authorList>
            <person name="Varga T."/>
            <person name="Krizsan K."/>
            <person name="Foldi C."/>
            <person name="Dima B."/>
            <person name="Sanchez-Garcia M."/>
            <person name="Sanchez-Ramirez S."/>
            <person name="Szollosi G.J."/>
            <person name="Szarkandi J.G."/>
            <person name="Papp V."/>
            <person name="Albert L."/>
            <person name="Andreopoulos W."/>
            <person name="Angelini C."/>
            <person name="Antonin V."/>
            <person name="Barry K.W."/>
            <person name="Bougher N.L."/>
            <person name="Buchanan P."/>
            <person name="Buyck B."/>
            <person name="Bense V."/>
            <person name="Catcheside P."/>
            <person name="Chovatia M."/>
            <person name="Cooper J."/>
            <person name="Damon W."/>
            <person name="Desjardin D."/>
            <person name="Finy P."/>
            <person name="Geml J."/>
            <person name="Haridas S."/>
            <person name="Hughes K."/>
            <person name="Justo A."/>
            <person name="Karasinski D."/>
            <person name="Kautmanova I."/>
            <person name="Kiss B."/>
            <person name="Kocsube S."/>
            <person name="Kotiranta H."/>
            <person name="LaButti K.M."/>
            <person name="Lechner B.E."/>
            <person name="Liimatainen K."/>
            <person name="Lipzen A."/>
            <person name="Lukacs Z."/>
            <person name="Mihaltcheva S."/>
            <person name="Morgado L.N."/>
            <person name="Niskanen T."/>
            <person name="Noordeloos M.E."/>
            <person name="Ohm R.A."/>
            <person name="Ortiz-Santana B."/>
            <person name="Ovrebo C."/>
            <person name="Racz N."/>
            <person name="Riley R."/>
            <person name="Savchenko A."/>
            <person name="Shiryaev A."/>
            <person name="Soop K."/>
            <person name="Spirin V."/>
            <person name="Szebenyi C."/>
            <person name="Tomsovsky M."/>
            <person name="Tulloss R.E."/>
            <person name="Uehling J."/>
            <person name="Grigoriev I.V."/>
            <person name="Vagvolgyi C."/>
            <person name="Papp T."/>
            <person name="Martin F.M."/>
            <person name="Miettinen O."/>
            <person name="Hibbett D.S."/>
            <person name="Nagy L.G."/>
        </authorList>
    </citation>
    <scope>NUCLEOTIDE SEQUENCE [LARGE SCALE GENOMIC DNA]</scope>
    <source>
        <strain evidence="3 4">CBS 121175</strain>
    </source>
</reference>
<feature type="region of interest" description="Disordered" evidence="1">
    <location>
        <begin position="279"/>
        <end position="327"/>
    </location>
</feature>
<dbReference type="Proteomes" id="UP000307440">
    <property type="component" value="Unassembled WGS sequence"/>
</dbReference>
<evidence type="ECO:0000313" key="4">
    <source>
        <dbReference type="Proteomes" id="UP000307440"/>
    </source>
</evidence>
<keyword evidence="2" id="KW-0472">Membrane</keyword>
<feature type="compositionally biased region" description="Polar residues" evidence="1">
    <location>
        <begin position="280"/>
        <end position="294"/>
    </location>
</feature>
<proteinExistence type="predicted"/>
<evidence type="ECO:0000256" key="2">
    <source>
        <dbReference type="SAM" id="Phobius"/>
    </source>
</evidence>
<evidence type="ECO:0000313" key="3">
    <source>
        <dbReference type="EMBL" id="TFK19226.1"/>
    </source>
</evidence>
<accession>A0A5C3KGD5</accession>
<gene>
    <name evidence="3" type="ORF">FA15DRAFT_727054</name>
</gene>
<dbReference type="AlphaFoldDB" id="A0A5C3KGD5"/>
<feature type="region of interest" description="Disordered" evidence="1">
    <location>
        <begin position="68"/>
        <end position="89"/>
    </location>
</feature>
<dbReference type="EMBL" id="ML210353">
    <property type="protein sequence ID" value="TFK19226.1"/>
    <property type="molecule type" value="Genomic_DNA"/>
</dbReference>
<keyword evidence="2" id="KW-1133">Transmembrane helix</keyword>
<feature type="region of interest" description="Disordered" evidence="1">
    <location>
        <begin position="188"/>
        <end position="227"/>
    </location>
</feature>
<sequence length="327" mass="35255">MSSSRNTTRKLTDAEVIVMATVIPLVLCGLIASVCVSMRRKAREKSVLFRTPLRSLNTVLILGCNRQNTSTSRANGRNNSSAVSPTLPSYRQHRNDQQVNADELQYDVPAAFSLATAVSVATSDAQNQDEIARLTNYERMRKVQMKIAELKRLTAAAPREGYPPRSPQMAKVTALQAVIAGLMEPVLEDRPPAAPAPLGSATPNASSQPSLAAHTLQVPPNAPPPRLSLHERMVEMQNLLARMDALTSTLGQPSGTTPNGQNVHEEIRQLKQRIAELMENSGSAGAVENSTSQRASEPEVPVEAPPPYSVQRDSLSGKGRVGTGDVR</sequence>
<name>A0A5C3KGD5_COPMA</name>
<evidence type="ECO:0000256" key="1">
    <source>
        <dbReference type="SAM" id="MobiDB-lite"/>
    </source>
</evidence>
<keyword evidence="2" id="KW-0812">Transmembrane</keyword>